<evidence type="ECO:0000313" key="1">
    <source>
        <dbReference type="EMBL" id="KAH1082246.1"/>
    </source>
</evidence>
<proteinExistence type="predicted"/>
<dbReference type="Proteomes" id="UP000828251">
    <property type="component" value="Unassembled WGS sequence"/>
</dbReference>
<organism evidence="1 2">
    <name type="scientific">Gossypium stocksii</name>
    <dbReference type="NCBI Taxonomy" id="47602"/>
    <lineage>
        <taxon>Eukaryota</taxon>
        <taxon>Viridiplantae</taxon>
        <taxon>Streptophyta</taxon>
        <taxon>Embryophyta</taxon>
        <taxon>Tracheophyta</taxon>
        <taxon>Spermatophyta</taxon>
        <taxon>Magnoliopsida</taxon>
        <taxon>eudicotyledons</taxon>
        <taxon>Gunneridae</taxon>
        <taxon>Pentapetalae</taxon>
        <taxon>rosids</taxon>
        <taxon>malvids</taxon>
        <taxon>Malvales</taxon>
        <taxon>Malvaceae</taxon>
        <taxon>Malvoideae</taxon>
        <taxon>Gossypium</taxon>
    </lineage>
</organism>
<keyword evidence="2" id="KW-1185">Reference proteome</keyword>
<accession>A0A9D3VGD5</accession>
<name>A0A9D3VGD5_9ROSI</name>
<dbReference type="EMBL" id="JAIQCV010000007">
    <property type="protein sequence ID" value="KAH1082246.1"/>
    <property type="molecule type" value="Genomic_DNA"/>
</dbReference>
<sequence>MNPSEYVVDDVPISDNNDHYIFINPPKLDDNTQQEFGNGDREDELNITEGVSDPIDIMVEELIHFLTITKDMPTEGVEEFVSFLFNDEGKARVTKASRNIEIMKLEAIIPRNTIWGQLRFSTKWLVMWMSRRLKIRQL</sequence>
<dbReference type="AlphaFoldDB" id="A0A9D3VGD5"/>
<protein>
    <submittedName>
        <fullName evidence="1">Uncharacterized protein</fullName>
    </submittedName>
</protein>
<evidence type="ECO:0000313" key="2">
    <source>
        <dbReference type="Proteomes" id="UP000828251"/>
    </source>
</evidence>
<gene>
    <name evidence="1" type="ORF">J1N35_022007</name>
</gene>
<reference evidence="1 2" key="1">
    <citation type="journal article" date="2021" name="Plant Biotechnol. J.">
        <title>Multi-omics assisted identification of the key and species-specific regulatory components of drought-tolerant mechanisms in Gossypium stocksii.</title>
        <authorList>
            <person name="Yu D."/>
            <person name="Ke L."/>
            <person name="Zhang D."/>
            <person name="Wu Y."/>
            <person name="Sun Y."/>
            <person name="Mei J."/>
            <person name="Sun J."/>
            <person name="Sun Y."/>
        </authorList>
    </citation>
    <scope>NUCLEOTIDE SEQUENCE [LARGE SCALE GENOMIC DNA]</scope>
    <source>
        <strain evidence="2">cv. E1</strain>
        <tissue evidence="1">Leaf</tissue>
    </source>
</reference>
<comment type="caution">
    <text evidence="1">The sequence shown here is derived from an EMBL/GenBank/DDBJ whole genome shotgun (WGS) entry which is preliminary data.</text>
</comment>